<name>A0A1V9YAY4_ACHHY</name>
<comment type="caution">
    <text evidence="2">The sequence shown here is derived from an EMBL/GenBank/DDBJ whole genome shotgun (WGS) entry which is preliminary data.</text>
</comment>
<organism evidence="2 3">
    <name type="scientific">Achlya hypogyna</name>
    <name type="common">Oomycete</name>
    <name type="synonym">Protoachlya hypogyna</name>
    <dbReference type="NCBI Taxonomy" id="1202772"/>
    <lineage>
        <taxon>Eukaryota</taxon>
        <taxon>Sar</taxon>
        <taxon>Stramenopiles</taxon>
        <taxon>Oomycota</taxon>
        <taxon>Saprolegniomycetes</taxon>
        <taxon>Saprolegniales</taxon>
        <taxon>Achlyaceae</taxon>
        <taxon>Achlya</taxon>
    </lineage>
</organism>
<feature type="region of interest" description="Disordered" evidence="1">
    <location>
        <begin position="206"/>
        <end position="230"/>
    </location>
</feature>
<accession>A0A1V9YAY4</accession>
<evidence type="ECO:0000313" key="3">
    <source>
        <dbReference type="Proteomes" id="UP000243579"/>
    </source>
</evidence>
<reference evidence="2 3" key="1">
    <citation type="journal article" date="2014" name="Genome Biol. Evol.">
        <title>The secreted proteins of Achlya hypogyna and Thraustotheca clavata identify the ancestral oomycete secretome and reveal gene acquisitions by horizontal gene transfer.</title>
        <authorList>
            <person name="Misner I."/>
            <person name="Blouin N."/>
            <person name="Leonard G."/>
            <person name="Richards T.A."/>
            <person name="Lane C.E."/>
        </authorList>
    </citation>
    <scope>NUCLEOTIDE SEQUENCE [LARGE SCALE GENOMIC DNA]</scope>
    <source>
        <strain evidence="2 3">ATCC 48635</strain>
    </source>
</reference>
<dbReference type="EMBL" id="JNBR01002411">
    <property type="protein sequence ID" value="OQR82881.1"/>
    <property type="molecule type" value="Genomic_DNA"/>
</dbReference>
<keyword evidence="3" id="KW-1185">Reference proteome</keyword>
<gene>
    <name evidence="2" type="ORF">ACHHYP_15394</name>
</gene>
<dbReference type="AlphaFoldDB" id="A0A1V9YAY4"/>
<evidence type="ECO:0008006" key="4">
    <source>
        <dbReference type="Google" id="ProtNLM"/>
    </source>
</evidence>
<dbReference type="InterPro" id="IPR004861">
    <property type="entry name" value="Siw14-like"/>
</dbReference>
<sequence length="280" mass="30702">MMASIIPPFRFTTVENQLYRGAYPTLPNFRFLRRLNLKTIVSLIPEEPTSDLADFCTAEGITQHTFHVEKYTSDSVTVSPATVATILQLVLSKDNLPLYIHCLDGANVVGIVVMVLRKLQNWTKLATLQEFCRFTRDHSIEKDESEYLSSFSAEITLPSYSQVPRWLWNGLRIQKHPTILINTQYTAQNPSQSYLPVVEGEASSGTASGAAAPTAFGERSGSDNSLSGNSLDLAEKSDARGFDDGLAEGTLADDLEVLLDEPASEVAVPRSLLALDLAGF</sequence>
<dbReference type="SUPFAM" id="SSF52799">
    <property type="entry name" value="(Phosphotyrosine protein) phosphatases II"/>
    <property type="match status" value="1"/>
</dbReference>
<dbReference type="STRING" id="1202772.A0A1V9YAY4"/>
<dbReference type="FunFam" id="3.90.190.10:FF:000084">
    <property type="entry name" value="Tyrosine phospatase-like protein"/>
    <property type="match status" value="1"/>
</dbReference>
<dbReference type="GO" id="GO:0016791">
    <property type="term" value="F:phosphatase activity"/>
    <property type="evidence" value="ECO:0007669"/>
    <property type="project" value="TreeGrafter"/>
</dbReference>
<dbReference type="OrthoDB" id="6375174at2759"/>
<protein>
    <recommendedName>
        <fullName evidence="4">Tyrosine phosphatase</fullName>
    </recommendedName>
</protein>
<dbReference type="CDD" id="cd17663">
    <property type="entry name" value="PFA-DSP_Oca6"/>
    <property type="match status" value="1"/>
</dbReference>
<dbReference type="PANTHER" id="PTHR31126">
    <property type="entry name" value="TYROSINE-PROTEIN PHOSPHATASE"/>
    <property type="match status" value="1"/>
</dbReference>
<evidence type="ECO:0000313" key="2">
    <source>
        <dbReference type="EMBL" id="OQR82881.1"/>
    </source>
</evidence>
<proteinExistence type="predicted"/>
<dbReference type="Gene3D" id="3.90.190.10">
    <property type="entry name" value="Protein tyrosine phosphatase superfamily"/>
    <property type="match status" value="1"/>
</dbReference>
<dbReference type="PANTHER" id="PTHR31126:SF14">
    <property type="entry name" value="TYROSINE-PROTEIN PHOSPHATASE OCA6-RELATED"/>
    <property type="match status" value="1"/>
</dbReference>
<dbReference type="Pfam" id="PF03162">
    <property type="entry name" value="Y_phosphatase2"/>
    <property type="match status" value="1"/>
</dbReference>
<dbReference type="InterPro" id="IPR029021">
    <property type="entry name" value="Prot-tyrosine_phosphatase-like"/>
</dbReference>
<evidence type="ECO:0000256" key="1">
    <source>
        <dbReference type="SAM" id="MobiDB-lite"/>
    </source>
</evidence>
<dbReference type="Proteomes" id="UP000243579">
    <property type="component" value="Unassembled WGS sequence"/>
</dbReference>